<accession>A0A3P7U279</accession>
<keyword evidence="3" id="KW-1185">Reference proteome</keyword>
<sequence length="221" mass="24749">MKEGEVKQEKQNAVTAPESVFFVTTCVHSQVLPESFWPDLRCIIVVLEESEKDVGSSDGMRRSVQTSELLQYRSTAVVPERIRRLIHAYESRNFSEFGRVVMAESNQLHAVCMDSFPPLKYMSDASWQVIRVVDEFNAEDRIRAAYTFDAGPNACIFLEEKNVPVFLEQLCRQFVVAPEIVTSLSSSGDVRLSTLVAPPKSTFSVRNIIVSRVGGSPRVVG</sequence>
<organism evidence="3 4">
    <name type="scientific">Heligmosomoides polygyrus</name>
    <name type="common">Parasitic roundworm</name>
    <dbReference type="NCBI Taxonomy" id="6339"/>
    <lineage>
        <taxon>Eukaryota</taxon>
        <taxon>Metazoa</taxon>
        <taxon>Ecdysozoa</taxon>
        <taxon>Nematoda</taxon>
        <taxon>Chromadorea</taxon>
        <taxon>Rhabditida</taxon>
        <taxon>Rhabditina</taxon>
        <taxon>Rhabditomorpha</taxon>
        <taxon>Strongyloidea</taxon>
        <taxon>Heligmosomidae</taxon>
        <taxon>Heligmosomoides</taxon>
    </lineage>
</organism>
<dbReference type="InterPro" id="IPR041431">
    <property type="entry name" value="Mvd1_C"/>
</dbReference>
<reference evidence="4" key="2">
    <citation type="submission" date="2019-09" db="UniProtKB">
        <authorList>
            <consortium name="WormBaseParasite"/>
        </authorList>
    </citation>
    <scope>IDENTIFICATION</scope>
</reference>
<accession>A0A183F280</accession>
<gene>
    <name evidence="2" type="ORF">HPBE_LOCUS212</name>
</gene>
<dbReference type="InterPro" id="IPR036554">
    <property type="entry name" value="GHMP_kinase_C_sf"/>
</dbReference>
<dbReference type="SUPFAM" id="SSF55060">
    <property type="entry name" value="GHMP Kinase, C-terminal domain"/>
    <property type="match status" value="1"/>
</dbReference>
<dbReference type="WBParaSite" id="HPBE_0000021101-mRNA-1">
    <property type="protein sequence ID" value="HPBE_0000021101-mRNA-1"/>
    <property type="gene ID" value="HPBE_0000021101"/>
</dbReference>
<proteinExistence type="predicted"/>
<name>A0A183F280_HELPZ</name>
<dbReference type="Gene3D" id="3.30.70.890">
    <property type="entry name" value="GHMP kinase, C-terminal domain"/>
    <property type="match status" value="1"/>
</dbReference>
<dbReference type="Proteomes" id="UP000050761">
    <property type="component" value="Unassembled WGS sequence"/>
</dbReference>
<evidence type="ECO:0000313" key="4">
    <source>
        <dbReference type="WBParaSite" id="HPBE_0000021101-mRNA-1"/>
    </source>
</evidence>
<dbReference type="OrthoDB" id="10253702at2759"/>
<dbReference type="GO" id="GO:0004163">
    <property type="term" value="F:diphosphomevalonate decarboxylase activity"/>
    <property type="evidence" value="ECO:0007669"/>
    <property type="project" value="TreeGrafter"/>
</dbReference>
<reference evidence="2 3" key="1">
    <citation type="submission" date="2018-11" db="EMBL/GenBank/DDBJ databases">
        <authorList>
            <consortium name="Pathogen Informatics"/>
        </authorList>
    </citation>
    <scope>NUCLEOTIDE SEQUENCE [LARGE SCALE GENOMIC DNA]</scope>
</reference>
<dbReference type="EMBL" id="UZAH01000138">
    <property type="protein sequence ID" value="VDO18594.1"/>
    <property type="molecule type" value="Genomic_DNA"/>
</dbReference>
<dbReference type="Pfam" id="PF18376">
    <property type="entry name" value="MDD_C"/>
    <property type="match status" value="1"/>
</dbReference>
<evidence type="ECO:0000313" key="2">
    <source>
        <dbReference type="EMBL" id="VDO18594.1"/>
    </source>
</evidence>
<dbReference type="AlphaFoldDB" id="A0A183F280"/>
<dbReference type="GO" id="GO:0005829">
    <property type="term" value="C:cytosol"/>
    <property type="evidence" value="ECO:0007669"/>
    <property type="project" value="TreeGrafter"/>
</dbReference>
<dbReference type="PANTHER" id="PTHR10977">
    <property type="entry name" value="DIPHOSPHOMEVALONATE DECARBOXYLASE"/>
    <property type="match status" value="1"/>
</dbReference>
<feature type="domain" description="Mvd1 C-terminal" evidence="1">
    <location>
        <begin position="42"/>
        <end position="220"/>
    </location>
</feature>
<evidence type="ECO:0000313" key="3">
    <source>
        <dbReference type="Proteomes" id="UP000050761"/>
    </source>
</evidence>
<evidence type="ECO:0000259" key="1">
    <source>
        <dbReference type="Pfam" id="PF18376"/>
    </source>
</evidence>
<dbReference type="GO" id="GO:0019287">
    <property type="term" value="P:isopentenyl diphosphate biosynthetic process, mevalonate pathway"/>
    <property type="evidence" value="ECO:0007669"/>
    <property type="project" value="TreeGrafter"/>
</dbReference>
<dbReference type="PANTHER" id="PTHR10977:SF3">
    <property type="entry name" value="DIPHOSPHOMEVALONATE DECARBOXYLASE"/>
    <property type="match status" value="1"/>
</dbReference>
<protein>
    <submittedName>
        <fullName evidence="4">MDD_C domain-containing protein</fullName>
    </submittedName>
</protein>